<gene>
    <name evidence="1" type="ORF">BKA59DRAFT_462749</name>
</gene>
<dbReference type="Proteomes" id="UP000813427">
    <property type="component" value="Unassembled WGS sequence"/>
</dbReference>
<proteinExistence type="predicted"/>
<comment type="caution">
    <text evidence="1">The sequence shown here is derived from an EMBL/GenBank/DDBJ whole genome shotgun (WGS) entry which is preliminary data.</text>
</comment>
<dbReference type="AlphaFoldDB" id="A0A8K0S479"/>
<evidence type="ECO:0000313" key="1">
    <source>
        <dbReference type="EMBL" id="KAH7262129.1"/>
    </source>
</evidence>
<keyword evidence="2" id="KW-1185">Reference proteome</keyword>
<sequence>MLKAFKSLWLIFQAGDVLFSLFDLAISTLRPGRLSILNGSHSLAAEILPASRGKGQEFSVFRITKHERDFTC</sequence>
<organism evidence="1 2">
    <name type="scientific">Fusarium tricinctum</name>
    <dbReference type="NCBI Taxonomy" id="61284"/>
    <lineage>
        <taxon>Eukaryota</taxon>
        <taxon>Fungi</taxon>
        <taxon>Dikarya</taxon>
        <taxon>Ascomycota</taxon>
        <taxon>Pezizomycotina</taxon>
        <taxon>Sordariomycetes</taxon>
        <taxon>Hypocreomycetidae</taxon>
        <taxon>Hypocreales</taxon>
        <taxon>Nectriaceae</taxon>
        <taxon>Fusarium</taxon>
        <taxon>Fusarium tricinctum species complex</taxon>
    </lineage>
</organism>
<protein>
    <submittedName>
        <fullName evidence="1">Uncharacterized protein</fullName>
    </submittedName>
</protein>
<dbReference type="EMBL" id="JAGPXF010000001">
    <property type="protein sequence ID" value="KAH7262129.1"/>
    <property type="molecule type" value="Genomic_DNA"/>
</dbReference>
<name>A0A8K0S479_9HYPO</name>
<evidence type="ECO:0000313" key="2">
    <source>
        <dbReference type="Proteomes" id="UP000813427"/>
    </source>
</evidence>
<accession>A0A8K0S479</accession>
<reference evidence="1" key="1">
    <citation type="journal article" date="2021" name="Nat. Commun.">
        <title>Genetic determinants of endophytism in the Arabidopsis root mycobiome.</title>
        <authorList>
            <person name="Mesny F."/>
            <person name="Miyauchi S."/>
            <person name="Thiergart T."/>
            <person name="Pickel B."/>
            <person name="Atanasova L."/>
            <person name="Karlsson M."/>
            <person name="Huettel B."/>
            <person name="Barry K.W."/>
            <person name="Haridas S."/>
            <person name="Chen C."/>
            <person name="Bauer D."/>
            <person name="Andreopoulos W."/>
            <person name="Pangilinan J."/>
            <person name="LaButti K."/>
            <person name="Riley R."/>
            <person name="Lipzen A."/>
            <person name="Clum A."/>
            <person name="Drula E."/>
            <person name="Henrissat B."/>
            <person name="Kohler A."/>
            <person name="Grigoriev I.V."/>
            <person name="Martin F.M."/>
            <person name="Hacquard S."/>
        </authorList>
    </citation>
    <scope>NUCLEOTIDE SEQUENCE</scope>
    <source>
        <strain evidence="1">MPI-SDFR-AT-0068</strain>
    </source>
</reference>